<dbReference type="EMBL" id="CVRS01000014">
    <property type="protein sequence ID" value="CRL32461.1"/>
    <property type="molecule type" value="Genomic_DNA"/>
</dbReference>
<dbReference type="InterPro" id="IPR059206">
    <property type="entry name" value="Sll1717-like"/>
</dbReference>
<proteinExistence type="predicted"/>
<keyword evidence="2" id="KW-1185">Reference proteome</keyword>
<dbReference type="STRING" id="360807.ERS852392_01267"/>
<evidence type="ECO:0000313" key="1">
    <source>
        <dbReference type="EMBL" id="CRL32461.1"/>
    </source>
</evidence>
<protein>
    <recommendedName>
        <fullName evidence="3">FunZ protein</fullName>
    </recommendedName>
</protein>
<organism evidence="1 2">
    <name type="scientific">Roseburia inulinivorans</name>
    <dbReference type="NCBI Taxonomy" id="360807"/>
    <lineage>
        <taxon>Bacteria</taxon>
        <taxon>Bacillati</taxon>
        <taxon>Bacillota</taxon>
        <taxon>Clostridia</taxon>
        <taxon>Lachnospirales</taxon>
        <taxon>Lachnospiraceae</taxon>
        <taxon>Roseburia</taxon>
    </lineage>
</organism>
<gene>
    <name evidence="1" type="ORF">RIL183_13101</name>
</gene>
<reference evidence="2" key="1">
    <citation type="submission" date="2015-05" db="EMBL/GenBank/DDBJ databases">
        <authorList>
            <consortium name="Pathogen Informatics"/>
        </authorList>
    </citation>
    <scope>NUCLEOTIDE SEQUENCE [LARGE SCALE GENOMIC DNA]</scope>
    <source>
        <strain evidence="2">L1-83</strain>
    </source>
</reference>
<evidence type="ECO:0008006" key="3">
    <source>
        <dbReference type="Google" id="ProtNLM"/>
    </source>
</evidence>
<name>A0A0M6WA44_9FIRM</name>
<sequence>MPERNTMKKIQELQQVKGDAYDYYIAGNEDTDLFEKIFLVDDIVEEICKPDKYFLIGEKGSGKTAYSVYMSKSDKINSFCSISLVENTLYQRFLNMKRQKALELSSFKDVWINLIYLILAEKIRKEYGETFFSSMKYKQLSKAIDVFYSDAFKPEFVNAFEFVDNASASINSMMKQGLFSTGTKASAETSQKYVEQSFQISLLKIRDGFEKAFMSVNLKKPTILFVDGIDARPRDIDNEQYFECLVGLVNAVLEMNQSFLKEKQIKIMLLIRPDIMYKMPVHNMNQKLRNNSVLLNWVTSYRKYIDSKLFKIADDYFMKQQDYSYELGECWNYYFPYKVEYQEKWKAPDNPFVEFLRYSLYKPRDILTMLNEMVDATSGTQFKHSDFEGILSNYSTYLKGELKDYMLIYMDDSDYNNFSIFFDYFQGHRNFNYKFFEEKHLEYIKYLRELGRKIPPFMETASEALQLLYDTNIICYKIYETLPNGKRKNKMFWSYKERNYANMQPEVKKGGEYSFHMAYARAFRLF</sequence>
<accession>A0A0M6WA44</accession>
<dbReference type="AlphaFoldDB" id="A0A0M6WA44"/>
<dbReference type="NCBIfam" id="NF047389">
    <property type="entry name" value="ATPase_Sll1717"/>
    <property type="match status" value="1"/>
</dbReference>
<evidence type="ECO:0000313" key="2">
    <source>
        <dbReference type="Proteomes" id="UP000049828"/>
    </source>
</evidence>
<dbReference type="Proteomes" id="UP000049828">
    <property type="component" value="Unassembled WGS sequence"/>
</dbReference>